<keyword evidence="6 8" id="KW-1133">Transmembrane helix</keyword>
<feature type="transmembrane region" description="Helical" evidence="8">
    <location>
        <begin position="186"/>
        <end position="208"/>
    </location>
</feature>
<dbReference type="EMBL" id="JAODUO010001692">
    <property type="protein sequence ID" value="KAK2159765.1"/>
    <property type="molecule type" value="Genomic_DNA"/>
</dbReference>
<dbReference type="InterPro" id="IPR013657">
    <property type="entry name" value="SCL35B1-4/HUT1"/>
</dbReference>
<feature type="transmembrane region" description="Helical" evidence="8">
    <location>
        <begin position="258"/>
        <end position="277"/>
    </location>
</feature>
<evidence type="ECO:0000313" key="9">
    <source>
        <dbReference type="EMBL" id="KAK2159765.1"/>
    </source>
</evidence>
<dbReference type="SUPFAM" id="SSF103481">
    <property type="entry name" value="Multidrug resistance efflux transporter EmrE"/>
    <property type="match status" value="2"/>
</dbReference>
<dbReference type="GO" id="GO:0000139">
    <property type="term" value="C:Golgi membrane"/>
    <property type="evidence" value="ECO:0007669"/>
    <property type="project" value="TreeGrafter"/>
</dbReference>
<dbReference type="PANTHER" id="PTHR10778:SF10">
    <property type="entry name" value="SOLUTE CARRIER FAMILY 35 MEMBER B1"/>
    <property type="match status" value="1"/>
</dbReference>
<comment type="caution">
    <text evidence="9">The sequence shown here is derived from an EMBL/GenBank/DDBJ whole genome shotgun (WGS) entry which is preliminary data.</text>
</comment>
<accession>A0AAD9JX26</accession>
<dbReference type="InterPro" id="IPR037185">
    <property type="entry name" value="EmrE-like"/>
</dbReference>
<evidence type="ECO:0000256" key="6">
    <source>
        <dbReference type="ARBA" id="ARBA00022989"/>
    </source>
</evidence>
<evidence type="ECO:0000256" key="8">
    <source>
        <dbReference type="SAM" id="Phobius"/>
    </source>
</evidence>
<comment type="similarity">
    <text evidence="2">Belongs to the nucleotide-sugar transporter family. SLC35B subfamily.</text>
</comment>
<evidence type="ECO:0000256" key="4">
    <source>
        <dbReference type="ARBA" id="ARBA00022692"/>
    </source>
</evidence>
<evidence type="ECO:0000313" key="10">
    <source>
        <dbReference type="Proteomes" id="UP001209878"/>
    </source>
</evidence>
<dbReference type="AlphaFoldDB" id="A0AAD9JX26"/>
<comment type="subcellular location">
    <subcellularLocation>
        <location evidence="1">Endoplasmic reticulum membrane</location>
        <topology evidence="1">Multi-pass membrane protein</topology>
    </subcellularLocation>
</comment>
<evidence type="ECO:0000256" key="3">
    <source>
        <dbReference type="ARBA" id="ARBA00022448"/>
    </source>
</evidence>
<feature type="transmembrane region" description="Helical" evidence="8">
    <location>
        <begin position="35"/>
        <end position="52"/>
    </location>
</feature>
<proteinExistence type="inferred from homology"/>
<keyword evidence="5" id="KW-0256">Endoplasmic reticulum</keyword>
<keyword evidence="4 8" id="KW-0812">Transmembrane</keyword>
<feature type="transmembrane region" description="Helical" evidence="8">
    <location>
        <begin position="229"/>
        <end position="252"/>
    </location>
</feature>
<reference evidence="9" key="1">
    <citation type="journal article" date="2023" name="Mol. Biol. Evol.">
        <title>Third-Generation Sequencing Reveals the Adaptive Role of the Epigenome in Three Deep-Sea Polychaetes.</title>
        <authorList>
            <person name="Perez M."/>
            <person name="Aroh O."/>
            <person name="Sun Y."/>
            <person name="Lan Y."/>
            <person name="Juniper S.K."/>
            <person name="Young C.R."/>
            <person name="Angers B."/>
            <person name="Qian P.Y."/>
        </authorList>
    </citation>
    <scope>NUCLEOTIDE SEQUENCE</scope>
    <source>
        <strain evidence="9">R07B-5</strain>
    </source>
</reference>
<dbReference type="GO" id="GO:0005460">
    <property type="term" value="F:UDP-glucose transmembrane transporter activity"/>
    <property type="evidence" value="ECO:0007669"/>
    <property type="project" value="TreeGrafter"/>
</dbReference>
<dbReference type="PANTHER" id="PTHR10778">
    <property type="entry name" value="SOLUTE CARRIER FAMILY 35 MEMBER B"/>
    <property type="match status" value="1"/>
</dbReference>
<feature type="transmembrane region" description="Helical" evidence="8">
    <location>
        <begin position="156"/>
        <end position="174"/>
    </location>
</feature>
<evidence type="ECO:0000256" key="2">
    <source>
        <dbReference type="ARBA" id="ARBA00010694"/>
    </source>
</evidence>
<dbReference type="Pfam" id="PF08449">
    <property type="entry name" value="UAA"/>
    <property type="match status" value="1"/>
</dbReference>
<dbReference type="Proteomes" id="UP001209878">
    <property type="component" value="Unassembled WGS sequence"/>
</dbReference>
<keyword evidence="7 8" id="KW-0472">Membrane</keyword>
<sequence length="340" mass="37202">MTTVNAGAGSPTKEELHVTTSLNVTMSNVPSKQKLALCFFGIFVSYFIYGLLQEKITKGRYGDGGERFTFTLALVFVQCLVNMAFAQIAISFYKPGPDTAPQSMYALMSSSYLGAMLSSNHALQYVSYPTQVLGKSAKPIPVMILGVLVGRKRYPLLKYLFVMLIVVGVALFMYKDKKAAALDSDHAFGAGELLLVLSLTLDGITGGVQDRMRSSHVTQTHRMMFYMNMWSALYLAVALVLTGEAVAFVVFAAKYPVVLFNLLSFSLCSAVGQNFIFMTVTTFGPLLCSIFTTTRKFFTILGSVLIFAHPMSHRQWLGTAFVFLGLGLDSAFGKGKKGKK</sequence>
<name>A0AAD9JX26_RIDPI</name>
<feature type="transmembrane region" description="Helical" evidence="8">
    <location>
        <begin position="284"/>
        <end position="308"/>
    </location>
</feature>
<evidence type="ECO:0000256" key="5">
    <source>
        <dbReference type="ARBA" id="ARBA00022824"/>
    </source>
</evidence>
<evidence type="ECO:0000256" key="1">
    <source>
        <dbReference type="ARBA" id="ARBA00004477"/>
    </source>
</evidence>
<feature type="transmembrane region" description="Helical" evidence="8">
    <location>
        <begin position="314"/>
        <end position="332"/>
    </location>
</feature>
<evidence type="ECO:0000256" key="7">
    <source>
        <dbReference type="ARBA" id="ARBA00023136"/>
    </source>
</evidence>
<dbReference type="GO" id="GO:0005459">
    <property type="term" value="F:UDP-galactose transmembrane transporter activity"/>
    <property type="evidence" value="ECO:0007669"/>
    <property type="project" value="TreeGrafter"/>
</dbReference>
<dbReference type="GO" id="GO:0005789">
    <property type="term" value="C:endoplasmic reticulum membrane"/>
    <property type="evidence" value="ECO:0007669"/>
    <property type="project" value="UniProtKB-SubCell"/>
</dbReference>
<gene>
    <name evidence="9" type="ORF">NP493_1689g00018</name>
</gene>
<organism evidence="9 10">
    <name type="scientific">Ridgeia piscesae</name>
    <name type="common">Tubeworm</name>
    <dbReference type="NCBI Taxonomy" id="27915"/>
    <lineage>
        <taxon>Eukaryota</taxon>
        <taxon>Metazoa</taxon>
        <taxon>Spiralia</taxon>
        <taxon>Lophotrochozoa</taxon>
        <taxon>Annelida</taxon>
        <taxon>Polychaeta</taxon>
        <taxon>Sedentaria</taxon>
        <taxon>Canalipalpata</taxon>
        <taxon>Sabellida</taxon>
        <taxon>Siboglinidae</taxon>
        <taxon>Ridgeia</taxon>
    </lineage>
</organism>
<protein>
    <recommendedName>
        <fullName evidence="11">Solute carrier family 35 member B1</fullName>
    </recommendedName>
</protein>
<evidence type="ECO:0008006" key="11">
    <source>
        <dbReference type="Google" id="ProtNLM"/>
    </source>
</evidence>
<keyword evidence="3" id="KW-0813">Transport</keyword>
<feature type="transmembrane region" description="Helical" evidence="8">
    <location>
        <begin position="72"/>
        <end position="93"/>
    </location>
</feature>
<keyword evidence="10" id="KW-1185">Reference proteome</keyword>